<feature type="region of interest" description="Disordered" evidence="1">
    <location>
        <begin position="88"/>
        <end position="118"/>
    </location>
</feature>
<evidence type="ECO:0000256" key="1">
    <source>
        <dbReference type="SAM" id="MobiDB-lite"/>
    </source>
</evidence>
<dbReference type="EMBL" id="QUSF01000041">
    <property type="protein sequence ID" value="RLV98371.1"/>
    <property type="molecule type" value="Genomic_DNA"/>
</dbReference>
<name>A0A3L8S967_CHLGU</name>
<organism evidence="2 3">
    <name type="scientific">Chloebia gouldiae</name>
    <name type="common">Gouldian finch</name>
    <name type="synonym">Erythrura gouldiae</name>
    <dbReference type="NCBI Taxonomy" id="44316"/>
    <lineage>
        <taxon>Eukaryota</taxon>
        <taxon>Metazoa</taxon>
        <taxon>Chordata</taxon>
        <taxon>Craniata</taxon>
        <taxon>Vertebrata</taxon>
        <taxon>Euteleostomi</taxon>
        <taxon>Archelosauria</taxon>
        <taxon>Archosauria</taxon>
        <taxon>Dinosauria</taxon>
        <taxon>Saurischia</taxon>
        <taxon>Theropoda</taxon>
        <taxon>Coelurosauria</taxon>
        <taxon>Aves</taxon>
        <taxon>Neognathae</taxon>
        <taxon>Neoaves</taxon>
        <taxon>Telluraves</taxon>
        <taxon>Australaves</taxon>
        <taxon>Passeriformes</taxon>
        <taxon>Passeroidea</taxon>
        <taxon>Passeridae</taxon>
        <taxon>Chloebia</taxon>
    </lineage>
</organism>
<evidence type="ECO:0000313" key="3">
    <source>
        <dbReference type="Proteomes" id="UP000276834"/>
    </source>
</evidence>
<reference evidence="2 3" key="1">
    <citation type="journal article" date="2018" name="Proc. R. Soc. B">
        <title>A non-coding region near Follistatin controls head colour polymorphism in the Gouldian finch.</title>
        <authorList>
            <person name="Toomey M.B."/>
            <person name="Marques C.I."/>
            <person name="Andrade P."/>
            <person name="Araujo P.M."/>
            <person name="Sabatino S."/>
            <person name="Gazda M.A."/>
            <person name="Afonso S."/>
            <person name="Lopes R.J."/>
            <person name="Corbo J.C."/>
            <person name="Carneiro M."/>
        </authorList>
    </citation>
    <scope>NUCLEOTIDE SEQUENCE [LARGE SCALE GENOMIC DNA]</scope>
    <source>
        <strain evidence="2">Red01</strain>
        <tissue evidence="2">Muscle</tissue>
    </source>
</reference>
<keyword evidence="3" id="KW-1185">Reference proteome</keyword>
<dbReference type="AlphaFoldDB" id="A0A3L8S967"/>
<protein>
    <submittedName>
        <fullName evidence="2">Uncharacterized protein</fullName>
    </submittedName>
</protein>
<feature type="compositionally biased region" description="Polar residues" evidence="1">
    <location>
        <begin position="102"/>
        <end position="112"/>
    </location>
</feature>
<proteinExistence type="predicted"/>
<comment type="caution">
    <text evidence="2">The sequence shown here is derived from an EMBL/GenBank/DDBJ whole genome shotgun (WGS) entry which is preliminary data.</text>
</comment>
<sequence>MALAGGEGLPVPGDVRLAPFDLISTPALRAGLAGAGGSCHTPATPFLNATRARGSLAGSCHNHPQRSLQVDRAEAGRLCSVGTRRWHRRPDCRRAAAAAPPVSTSGRGNGQVQERGRL</sequence>
<evidence type="ECO:0000313" key="2">
    <source>
        <dbReference type="EMBL" id="RLV98371.1"/>
    </source>
</evidence>
<gene>
    <name evidence="2" type="ORF">DV515_00010844</name>
</gene>
<accession>A0A3L8S967</accession>
<dbReference type="Proteomes" id="UP000276834">
    <property type="component" value="Unassembled WGS sequence"/>
</dbReference>